<comment type="caution">
    <text evidence="1">The sequence shown here is derived from an EMBL/GenBank/DDBJ whole genome shotgun (WGS) entry which is preliminary data.</text>
</comment>
<keyword evidence="2" id="KW-1185">Reference proteome</keyword>
<organism evidence="1 2">
    <name type="scientific">Lactuca virosa</name>
    <dbReference type="NCBI Taxonomy" id="75947"/>
    <lineage>
        <taxon>Eukaryota</taxon>
        <taxon>Viridiplantae</taxon>
        <taxon>Streptophyta</taxon>
        <taxon>Embryophyta</taxon>
        <taxon>Tracheophyta</taxon>
        <taxon>Spermatophyta</taxon>
        <taxon>Magnoliopsida</taxon>
        <taxon>eudicotyledons</taxon>
        <taxon>Gunneridae</taxon>
        <taxon>Pentapetalae</taxon>
        <taxon>asterids</taxon>
        <taxon>campanulids</taxon>
        <taxon>Asterales</taxon>
        <taxon>Asteraceae</taxon>
        <taxon>Cichorioideae</taxon>
        <taxon>Cichorieae</taxon>
        <taxon>Lactucinae</taxon>
        <taxon>Lactuca</taxon>
    </lineage>
</organism>
<gene>
    <name evidence="1" type="ORF">LVIROSA_LOCUS8389</name>
</gene>
<name>A0AAU9M8L1_9ASTR</name>
<reference evidence="1 2" key="1">
    <citation type="submission" date="2022-01" db="EMBL/GenBank/DDBJ databases">
        <authorList>
            <person name="Xiong W."/>
            <person name="Schranz E."/>
        </authorList>
    </citation>
    <scope>NUCLEOTIDE SEQUENCE [LARGE SCALE GENOMIC DNA]</scope>
</reference>
<sequence length="273" mass="30008">MSALTSAYENYKSVLASSAIKEDHLVKSPFYPPLQDPSQLHKNSSFVQMNLASTSQYGTNSVAVNQDSIISKSKKRKFPTYELLPWHKEATQGSRRLHDTSIAEVEWGEAGNRVPEQMKEGGESETLKRRIILTTQLILALGDACSLANHTHDISDTSAGKKVVSKGSGDQNLSKVVEDFIDRSKKIEDMLLRLENGGSVLEIRMESQDLERFSVINRFAKFHSRAHMTAAAADTTTTTSGGGSGVPKLYPQRYVAASPMPRVVPEGHNCLSL</sequence>
<dbReference type="AlphaFoldDB" id="A0AAU9M8L1"/>
<dbReference type="PANTHER" id="PTHR31267:SF5">
    <property type="match status" value="1"/>
</dbReference>
<proteinExistence type="predicted"/>
<evidence type="ECO:0000313" key="1">
    <source>
        <dbReference type="EMBL" id="CAH1420963.1"/>
    </source>
</evidence>
<protein>
    <submittedName>
        <fullName evidence="1">Uncharacterized protein</fullName>
    </submittedName>
</protein>
<accession>A0AAU9M8L1</accession>
<dbReference type="EMBL" id="CAKMRJ010001112">
    <property type="protein sequence ID" value="CAH1420963.1"/>
    <property type="molecule type" value="Genomic_DNA"/>
</dbReference>
<dbReference type="Proteomes" id="UP001157418">
    <property type="component" value="Unassembled WGS sequence"/>
</dbReference>
<evidence type="ECO:0000313" key="2">
    <source>
        <dbReference type="Proteomes" id="UP001157418"/>
    </source>
</evidence>
<dbReference type="PANTHER" id="PTHR31267">
    <property type="entry name" value="DENTIN SIALOPHOSPHOPROTEIN-LIKE PROTEIN"/>
    <property type="match status" value="1"/>
</dbReference>